<feature type="domain" description="AB hydrolase-1" evidence="2">
    <location>
        <begin position="38"/>
        <end position="276"/>
    </location>
</feature>
<dbReference type="AlphaFoldDB" id="A0A9W5B3Z5"/>
<sequence length="305" mass="33577">MTDIGNQAAPWMDIEEFTLAARGMVFSGLACGPKEGETVLLLHGFPQFADSWAEVAVALAKAGYRAIAIDQRGYSAGARLETVRDYAVDDLVADVLAIAIALGLERFHLAGHDWGGIVAWSLAARYPDRLQSLSIVSTPHVDALLEARRTDRDQKRRSRYITVFRLPFHVAEWLLLRRGASALKRVFKDKLPKPRLDDYVSRLSQPGVLTAGLSWYRALDLHIRIGRINVPTVFIWGSNDQALGRAAAEATSAHVNASYRFVELQGGSHWLLEESPEVVAEALIDHLKVTAPTGAQQSPQISSDM</sequence>
<evidence type="ECO:0000313" key="4">
    <source>
        <dbReference type="Proteomes" id="UP000191933"/>
    </source>
</evidence>
<evidence type="ECO:0000259" key="2">
    <source>
        <dbReference type="Pfam" id="PF00561"/>
    </source>
</evidence>
<dbReference type="Pfam" id="PF00561">
    <property type="entry name" value="Abhydrolase_1"/>
    <property type="match status" value="1"/>
</dbReference>
<dbReference type="Gene3D" id="3.40.50.1820">
    <property type="entry name" value="alpha/beta hydrolase"/>
    <property type="match status" value="1"/>
</dbReference>
<dbReference type="RefSeq" id="WP_201736458.1">
    <property type="nucleotide sequence ID" value="NZ_LT009719.1"/>
</dbReference>
<dbReference type="PRINTS" id="PR00412">
    <property type="entry name" value="EPOXHYDRLASE"/>
</dbReference>
<dbReference type="PRINTS" id="PR00111">
    <property type="entry name" value="ABHYDROLASE"/>
</dbReference>
<proteinExistence type="predicted"/>
<dbReference type="InterPro" id="IPR000639">
    <property type="entry name" value="Epox_hydrolase-like"/>
</dbReference>
<evidence type="ECO:0000313" key="3">
    <source>
        <dbReference type="EMBL" id="CUW96712.1"/>
    </source>
</evidence>
<dbReference type="PANTHER" id="PTHR43329">
    <property type="entry name" value="EPOXIDE HYDROLASE"/>
    <property type="match status" value="1"/>
</dbReference>
<dbReference type="Proteomes" id="UP000191933">
    <property type="component" value="Unassembled WGS sequence"/>
</dbReference>
<accession>A0A9W5B3Z5</accession>
<keyword evidence="4" id="KW-1185">Reference proteome</keyword>
<dbReference type="SUPFAM" id="SSF53474">
    <property type="entry name" value="alpha/beta-Hydrolases"/>
    <property type="match status" value="1"/>
</dbReference>
<dbReference type="InterPro" id="IPR029058">
    <property type="entry name" value="AB_hydrolase_fold"/>
</dbReference>
<gene>
    <name evidence="3" type="ORF">AGR2A_Lc180138</name>
</gene>
<name>A0A9W5B3Z5_9HYPH</name>
<evidence type="ECO:0000256" key="1">
    <source>
        <dbReference type="ARBA" id="ARBA00022801"/>
    </source>
</evidence>
<reference evidence="3 4" key="1">
    <citation type="submission" date="2016-01" db="EMBL/GenBank/DDBJ databases">
        <authorList>
            <person name="Regsiter A."/>
            <person name="william w."/>
        </authorList>
    </citation>
    <scope>NUCLEOTIDE SEQUENCE [LARGE SCALE GENOMIC DNA]</scope>
    <source>
        <strain evidence="3 4">CFBP 5494</strain>
    </source>
</reference>
<keyword evidence="1 3" id="KW-0378">Hydrolase</keyword>
<organism evidence="3 4">
    <name type="scientific">Agrobacterium genomosp. 2 str. CFBP 5494</name>
    <dbReference type="NCBI Taxonomy" id="1183436"/>
    <lineage>
        <taxon>Bacteria</taxon>
        <taxon>Pseudomonadati</taxon>
        <taxon>Pseudomonadota</taxon>
        <taxon>Alphaproteobacteria</taxon>
        <taxon>Hyphomicrobiales</taxon>
        <taxon>Rhizobiaceae</taxon>
        <taxon>Rhizobium/Agrobacterium group</taxon>
        <taxon>Agrobacterium</taxon>
        <taxon>Agrobacterium tumefaciens complex</taxon>
    </lineage>
</organism>
<dbReference type="GO" id="GO:0016787">
    <property type="term" value="F:hydrolase activity"/>
    <property type="evidence" value="ECO:0007669"/>
    <property type="project" value="UniProtKB-KW"/>
</dbReference>
<dbReference type="InterPro" id="IPR000073">
    <property type="entry name" value="AB_hydrolase_1"/>
</dbReference>
<dbReference type="EMBL" id="FBVY01000030">
    <property type="protein sequence ID" value="CUW96712.1"/>
    <property type="molecule type" value="Genomic_DNA"/>
</dbReference>
<comment type="caution">
    <text evidence="3">The sequence shown here is derived from an EMBL/GenBank/DDBJ whole genome shotgun (WGS) entry which is preliminary data.</text>
</comment>
<protein>
    <submittedName>
        <fullName evidence="3">Alpha/beta hydrolase</fullName>
    </submittedName>
</protein>